<proteinExistence type="predicted"/>
<protein>
    <submittedName>
        <fullName evidence="1">Uracil-DNA glycosylase</fullName>
    </submittedName>
</protein>
<name>A0A544TUH7_9BACI</name>
<evidence type="ECO:0000313" key="1">
    <source>
        <dbReference type="EMBL" id="TQR21109.1"/>
    </source>
</evidence>
<accession>A0A544TUH7</accession>
<evidence type="ECO:0000313" key="2">
    <source>
        <dbReference type="Proteomes" id="UP000316626"/>
    </source>
</evidence>
<organism evidence="1 2">
    <name type="scientific">Psychrobacillus vulpis</name>
    <dbReference type="NCBI Taxonomy" id="2325572"/>
    <lineage>
        <taxon>Bacteria</taxon>
        <taxon>Bacillati</taxon>
        <taxon>Bacillota</taxon>
        <taxon>Bacilli</taxon>
        <taxon>Bacillales</taxon>
        <taxon>Bacillaceae</taxon>
        <taxon>Psychrobacillus</taxon>
    </lineage>
</organism>
<dbReference type="InterPro" id="IPR035218">
    <property type="entry name" value="DUF5327"/>
</dbReference>
<keyword evidence="2" id="KW-1185">Reference proteome</keyword>
<dbReference type="RefSeq" id="WP_142641001.1">
    <property type="nucleotide sequence ID" value="NZ_VDGI01000002.1"/>
</dbReference>
<reference evidence="1 2" key="1">
    <citation type="submission" date="2019-06" db="EMBL/GenBank/DDBJ databases">
        <title>Psychrobacillus vulpis sp. nov., a new species isolated from feces of a red fox that inhabits in The Tablas de Daimiel Natural Park, Albacete, Spain.</title>
        <authorList>
            <person name="Rodriguez M."/>
            <person name="Reina J.C."/>
            <person name="Bejar V."/>
            <person name="Llamas I."/>
        </authorList>
    </citation>
    <scope>NUCLEOTIDE SEQUENCE [LARGE SCALE GENOMIC DNA]</scope>
    <source>
        <strain evidence="1 2">Z8</strain>
    </source>
</reference>
<dbReference type="EMBL" id="VDGI01000002">
    <property type="protein sequence ID" value="TQR21109.1"/>
    <property type="molecule type" value="Genomic_DNA"/>
</dbReference>
<dbReference type="Proteomes" id="UP000316626">
    <property type="component" value="Unassembled WGS sequence"/>
</dbReference>
<gene>
    <name evidence="1" type="ORF">FG384_02575</name>
</gene>
<dbReference type="Pfam" id="PF17261">
    <property type="entry name" value="DUF5327"/>
    <property type="match status" value="1"/>
</dbReference>
<sequence>MISYNQIVIQIEKQLHKAKLETNEQTTREAFAAIRALCEVALDSSTPVTPSSSFVQTNQVMSTQSTAVKEDDANGESLFDF</sequence>
<comment type="caution">
    <text evidence="1">The sequence shown here is derived from an EMBL/GenBank/DDBJ whole genome shotgun (WGS) entry which is preliminary data.</text>
</comment>
<dbReference type="OrthoDB" id="2361717at2"/>
<dbReference type="AlphaFoldDB" id="A0A544TUH7"/>